<feature type="region of interest" description="Disordered" evidence="7">
    <location>
        <begin position="17"/>
        <end position="70"/>
    </location>
</feature>
<dbReference type="SUPFAM" id="SSF46785">
    <property type="entry name" value="Winged helix' DNA-binding domain"/>
    <property type="match status" value="1"/>
</dbReference>
<evidence type="ECO:0000256" key="4">
    <source>
        <dbReference type="ARBA" id="ARBA00023163"/>
    </source>
</evidence>
<dbReference type="GO" id="GO:0003677">
    <property type="term" value="F:DNA binding"/>
    <property type="evidence" value="ECO:0007669"/>
    <property type="project" value="UniProtKB-KW"/>
</dbReference>
<dbReference type="STRING" id="6293.A0A1I8ELA5"/>
<name>A0A1I8ELA5_WUCBA</name>
<dbReference type="PIRSF" id="PIRSF016398">
    <property type="entry name" value="TFIIE-beta"/>
    <property type="match status" value="1"/>
</dbReference>
<evidence type="ECO:0000256" key="7">
    <source>
        <dbReference type="SAM" id="MobiDB-lite"/>
    </source>
</evidence>
<dbReference type="GO" id="GO:0006367">
    <property type="term" value="P:transcription initiation at RNA polymerase II promoter"/>
    <property type="evidence" value="ECO:0007669"/>
    <property type="project" value="InterPro"/>
</dbReference>
<dbReference type="InterPro" id="IPR036388">
    <property type="entry name" value="WH-like_DNA-bd_sf"/>
</dbReference>
<dbReference type="PANTHER" id="PTHR12716:SF8">
    <property type="entry name" value="TRANSCRIPTION INITIATION FACTOR IIE SUBUNIT BETA"/>
    <property type="match status" value="1"/>
</dbReference>
<dbReference type="GO" id="GO:0001097">
    <property type="term" value="F:TFIIH-class transcription factor complex binding"/>
    <property type="evidence" value="ECO:0007669"/>
    <property type="project" value="TreeGrafter"/>
</dbReference>
<comment type="function">
    <text evidence="6">Recruits TFIIH to the initiation complex and stimulates the RNA polymerase II C-terminal domain kinase and DNA-dependent ATPase activities of TFIIH. Both TFIIH and TFIIE are required for promoter clearance by RNA polymerase.</text>
</comment>
<dbReference type="InterPro" id="IPR016656">
    <property type="entry name" value="TFIIE-bsu"/>
</dbReference>
<dbReference type="AlphaFoldDB" id="A0A1I8ELA5"/>
<evidence type="ECO:0000256" key="3">
    <source>
        <dbReference type="ARBA" id="ARBA00023125"/>
    </source>
</evidence>
<evidence type="ECO:0000313" key="9">
    <source>
        <dbReference type="WBParaSite" id="maker-PairedContig_295-snap-gene-3.15-mRNA-1"/>
    </source>
</evidence>
<keyword evidence="5" id="KW-0539">Nucleus</keyword>
<dbReference type="CDD" id="cd07977">
    <property type="entry name" value="TFIIE_beta_winged_helix"/>
    <property type="match status" value="1"/>
</dbReference>
<keyword evidence="2" id="KW-0805">Transcription regulation</keyword>
<evidence type="ECO:0000256" key="1">
    <source>
        <dbReference type="ARBA" id="ARBA00004123"/>
    </source>
</evidence>
<accession>A0A1I8ELA5</accession>
<dbReference type="InterPro" id="IPR040501">
    <property type="entry name" value="TFA2_Winged_2"/>
</dbReference>
<evidence type="ECO:0000256" key="6">
    <source>
        <dbReference type="ARBA" id="ARBA00025581"/>
    </source>
</evidence>
<protein>
    <submittedName>
        <fullName evidence="9">Transcription initiation factor IIE subunit beta</fullName>
    </submittedName>
</protein>
<dbReference type="Pfam" id="PF18121">
    <property type="entry name" value="TFA2_Winged_2"/>
    <property type="match status" value="1"/>
</dbReference>
<proteinExistence type="predicted"/>
<dbReference type="PANTHER" id="PTHR12716">
    <property type="entry name" value="TRANSCRIPTION INITIATION FACTOR IIE, BETA SUBUNIT"/>
    <property type="match status" value="1"/>
</dbReference>
<evidence type="ECO:0000259" key="8">
    <source>
        <dbReference type="PROSITE" id="PS51351"/>
    </source>
</evidence>
<evidence type="ECO:0000256" key="2">
    <source>
        <dbReference type="ARBA" id="ARBA00023015"/>
    </source>
</evidence>
<dbReference type="InterPro" id="IPR036390">
    <property type="entry name" value="WH_DNA-bd_sf"/>
</dbReference>
<comment type="subcellular location">
    <subcellularLocation>
        <location evidence="1">Nucleus</location>
    </subcellularLocation>
</comment>
<dbReference type="WBParaSite" id="maker-PairedContig_295-snap-gene-3.15-mRNA-1">
    <property type="protein sequence ID" value="maker-PairedContig_295-snap-gene-3.15-mRNA-1"/>
    <property type="gene ID" value="maker-PairedContig_295-snap-gene-3.15"/>
</dbReference>
<dbReference type="Pfam" id="PF02186">
    <property type="entry name" value="TFIIE_beta"/>
    <property type="match status" value="1"/>
</dbReference>
<dbReference type="GO" id="GO:0005673">
    <property type="term" value="C:transcription factor TFIIE complex"/>
    <property type="evidence" value="ECO:0007669"/>
    <property type="project" value="InterPro"/>
</dbReference>
<dbReference type="Gene3D" id="1.10.10.10">
    <property type="entry name" value="Winged helix-like DNA-binding domain superfamily/Winged helix DNA-binding domain"/>
    <property type="match status" value="1"/>
</dbReference>
<feature type="compositionally biased region" description="Low complexity" evidence="7">
    <location>
        <begin position="49"/>
        <end position="66"/>
    </location>
</feature>
<dbReference type="PROSITE" id="PS51351">
    <property type="entry name" value="TFIIE_BETA_C"/>
    <property type="match status" value="1"/>
</dbReference>
<evidence type="ECO:0000256" key="5">
    <source>
        <dbReference type="ARBA" id="ARBA00023242"/>
    </source>
</evidence>
<feature type="compositionally biased region" description="Low complexity" evidence="7">
    <location>
        <begin position="25"/>
        <end position="36"/>
    </location>
</feature>
<keyword evidence="4" id="KW-0804">Transcription</keyword>
<sequence length="330" mass="37967">MDPALLKQQAAFKARASQAIEMARRSTASTSHSTAEASRKKKRKVYNDSQLSTKSSSDFSSKNAPSHSTSNALNFGTMAKIVDYMKKRHLSSQQWPLSLKEILEELQIYDLGKKSELWLQESLPMNPRLTVDENGKYLFKPPYKIKGKNSLLALLKKYHIEGRGGILLSDLNECIPAAEKHIEALSNVVIDVQTMINKRKDHVYFYNDPDTDYEVDEKFKSLWRNASVDHLDEKKIEEYLQKHGIDVMKDLGPKKITFAPPKRKLPRRRANQKVHNEHLTDASLRYIRLVGYIKFSHLRLTLQDVISSTCFYIRSLKEQCSHPITEFEIA</sequence>
<keyword evidence="3" id="KW-0238">DNA-binding</keyword>
<reference evidence="9" key="1">
    <citation type="submission" date="2016-11" db="UniProtKB">
        <authorList>
            <consortium name="WormBaseParasite"/>
        </authorList>
    </citation>
    <scope>IDENTIFICATION</scope>
    <source>
        <strain evidence="9">pt0022</strain>
    </source>
</reference>
<dbReference type="FunFam" id="1.10.10.10:FF:000177">
    <property type="entry name" value="Transcription initiation factor IIE subunit beta"/>
    <property type="match status" value="1"/>
</dbReference>
<dbReference type="InterPro" id="IPR003166">
    <property type="entry name" value="TFIIE_bsu_DNA-bd"/>
</dbReference>
<organism evidence="9">
    <name type="scientific">Wuchereria bancrofti</name>
    <dbReference type="NCBI Taxonomy" id="6293"/>
    <lineage>
        <taxon>Eukaryota</taxon>
        <taxon>Metazoa</taxon>
        <taxon>Ecdysozoa</taxon>
        <taxon>Nematoda</taxon>
        <taxon>Chromadorea</taxon>
        <taxon>Rhabditida</taxon>
        <taxon>Spirurina</taxon>
        <taxon>Spiruromorpha</taxon>
        <taxon>Filarioidea</taxon>
        <taxon>Onchocercidae</taxon>
        <taxon>Wuchereria</taxon>
    </lineage>
</organism>
<feature type="domain" description="TFIIE beta" evidence="8">
    <location>
        <begin position="62"/>
        <end position="146"/>
    </location>
</feature>